<comment type="similarity">
    <text evidence="1 2">Belongs to the universal stress protein A family.</text>
</comment>
<gene>
    <name evidence="4" type="ORF">LDG_7544</name>
</gene>
<dbReference type="RefSeq" id="WP_006871452.1">
    <property type="nucleotide sequence ID" value="NZ_JH413830.1"/>
</dbReference>
<dbReference type="FunCoup" id="G9EQJ7">
    <property type="interactions" value="131"/>
</dbReference>
<dbReference type="InParanoid" id="G9EQJ7"/>
<dbReference type="AlphaFoldDB" id="G9EQJ7"/>
<dbReference type="InterPro" id="IPR014729">
    <property type="entry name" value="Rossmann-like_a/b/a_fold"/>
</dbReference>
<evidence type="ECO:0000259" key="3">
    <source>
        <dbReference type="Pfam" id="PF00582"/>
    </source>
</evidence>
<dbReference type="GO" id="GO:0005737">
    <property type="term" value="C:cytoplasm"/>
    <property type="evidence" value="ECO:0007669"/>
    <property type="project" value="UniProtKB-SubCell"/>
</dbReference>
<dbReference type="eggNOG" id="COG0589">
    <property type="taxonomic scope" value="Bacteria"/>
</dbReference>
<protein>
    <recommendedName>
        <fullName evidence="2">Universal stress protein</fullName>
    </recommendedName>
</protein>
<keyword evidence="5" id="KW-1185">Reference proteome</keyword>
<feature type="domain" description="UspA" evidence="3">
    <location>
        <begin position="3"/>
        <end position="147"/>
    </location>
</feature>
<dbReference type="HOGENOM" id="CLU_049301_11_0_6"/>
<dbReference type="InterPro" id="IPR006015">
    <property type="entry name" value="Universal_stress_UspA"/>
</dbReference>
<keyword evidence="2" id="KW-0963">Cytoplasm</keyword>
<evidence type="ECO:0000313" key="4">
    <source>
        <dbReference type="EMBL" id="EHL30443.1"/>
    </source>
</evidence>
<comment type="subcellular location">
    <subcellularLocation>
        <location evidence="2">Cytoplasm</location>
    </subcellularLocation>
</comment>
<accession>G9EQJ7</accession>
<dbReference type="Gene3D" id="3.40.50.620">
    <property type="entry name" value="HUPs"/>
    <property type="match status" value="1"/>
</dbReference>
<dbReference type="CDD" id="cd00293">
    <property type="entry name" value="USP-like"/>
    <property type="match status" value="1"/>
</dbReference>
<organism evidence="4 5">
    <name type="scientific">Legionella drancourtii LLAP12</name>
    <dbReference type="NCBI Taxonomy" id="658187"/>
    <lineage>
        <taxon>Bacteria</taxon>
        <taxon>Pseudomonadati</taxon>
        <taxon>Pseudomonadota</taxon>
        <taxon>Gammaproteobacteria</taxon>
        <taxon>Legionellales</taxon>
        <taxon>Legionellaceae</taxon>
        <taxon>Legionella</taxon>
    </lineage>
</organism>
<evidence type="ECO:0000256" key="1">
    <source>
        <dbReference type="ARBA" id="ARBA00008791"/>
    </source>
</evidence>
<dbReference type="PRINTS" id="PR01438">
    <property type="entry name" value="UNVRSLSTRESS"/>
</dbReference>
<dbReference type="Pfam" id="PF00582">
    <property type="entry name" value="Usp"/>
    <property type="match status" value="1"/>
</dbReference>
<dbReference type="EMBL" id="JH413830">
    <property type="protein sequence ID" value="EHL30443.1"/>
    <property type="molecule type" value="Genomic_DNA"/>
</dbReference>
<proteinExistence type="inferred from homology"/>
<dbReference type="PIRSF" id="PIRSF006276">
    <property type="entry name" value="UspA"/>
    <property type="match status" value="1"/>
</dbReference>
<dbReference type="Proteomes" id="UP000002770">
    <property type="component" value="Unassembled WGS sequence"/>
</dbReference>
<name>G9EQJ7_9GAMM</name>
<evidence type="ECO:0000313" key="5">
    <source>
        <dbReference type="Proteomes" id="UP000002770"/>
    </source>
</evidence>
<dbReference type="InterPro" id="IPR006016">
    <property type="entry name" value="UspA"/>
</dbReference>
<sequence length="149" mass="16740">MTYKHIMIAVDGSNTSDLAVHEAIKLTKALKARLRIIHIVDETIFNYIDEYVDFDTLWDGYKKVGHDVLNKVSEKVKQAQIEYETTLIELKPGKGRIAEKIVAEAQAWPADLLIIGSHGRRGFSRLILGSVAENVLRISTMPVLLVRGQ</sequence>
<evidence type="ECO:0000256" key="2">
    <source>
        <dbReference type="PIRNR" id="PIRNR006276"/>
    </source>
</evidence>
<dbReference type="PANTHER" id="PTHR46268:SF15">
    <property type="entry name" value="UNIVERSAL STRESS PROTEIN HP_0031"/>
    <property type="match status" value="1"/>
</dbReference>
<dbReference type="OrthoDB" id="9792500at2"/>
<reference evidence="4 5" key="1">
    <citation type="journal article" date="2011" name="BMC Genomics">
        <title>Insight into cross-talk between intra-amoebal pathogens.</title>
        <authorList>
            <person name="Gimenez G."/>
            <person name="Bertelli C."/>
            <person name="Moliner C."/>
            <person name="Robert C."/>
            <person name="Raoult D."/>
            <person name="Fournier P.E."/>
            <person name="Greub G."/>
        </authorList>
    </citation>
    <scope>NUCLEOTIDE SEQUENCE [LARGE SCALE GENOMIC DNA]</scope>
    <source>
        <strain evidence="4 5">LLAP12</strain>
    </source>
</reference>
<dbReference type="SUPFAM" id="SSF52402">
    <property type="entry name" value="Adenine nucleotide alpha hydrolases-like"/>
    <property type="match status" value="1"/>
</dbReference>
<dbReference type="PANTHER" id="PTHR46268">
    <property type="entry name" value="STRESS RESPONSE PROTEIN NHAX"/>
    <property type="match status" value="1"/>
</dbReference>